<feature type="domain" description="Peptidase A1" evidence="1">
    <location>
        <begin position="1"/>
        <end position="133"/>
    </location>
</feature>
<dbReference type="InterPro" id="IPR033121">
    <property type="entry name" value="PEPTIDASE_A1"/>
</dbReference>
<dbReference type="Proteomes" id="UP000292082">
    <property type="component" value="Unassembled WGS sequence"/>
</dbReference>
<reference evidence="2 3" key="1">
    <citation type="submission" date="2019-01" db="EMBL/GenBank/DDBJ databases">
        <title>Draft genome sequences of three monokaryotic isolates of the white-rot basidiomycete fungus Dichomitus squalens.</title>
        <authorList>
            <consortium name="DOE Joint Genome Institute"/>
            <person name="Lopez S.C."/>
            <person name="Andreopoulos B."/>
            <person name="Pangilinan J."/>
            <person name="Lipzen A."/>
            <person name="Riley R."/>
            <person name="Ahrendt S."/>
            <person name="Ng V."/>
            <person name="Barry K."/>
            <person name="Daum C."/>
            <person name="Grigoriev I.V."/>
            <person name="Hilden K.S."/>
            <person name="Makela M.R."/>
            <person name="de Vries R.P."/>
        </authorList>
    </citation>
    <scope>NUCLEOTIDE SEQUENCE [LARGE SCALE GENOMIC DNA]</scope>
    <source>
        <strain evidence="2 3">CBS 464.89</strain>
    </source>
</reference>
<proteinExistence type="predicted"/>
<protein>
    <recommendedName>
        <fullName evidence="1">Peptidase A1 domain-containing protein</fullName>
    </recommendedName>
</protein>
<dbReference type="Gene3D" id="2.40.70.10">
    <property type="entry name" value="Acid Proteases"/>
    <property type="match status" value="1"/>
</dbReference>
<dbReference type="SUPFAM" id="SSF50630">
    <property type="entry name" value="Acid proteases"/>
    <property type="match status" value="1"/>
</dbReference>
<evidence type="ECO:0000313" key="2">
    <source>
        <dbReference type="EMBL" id="TBU54755.1"/>
    </source>
</evidence>
<evidence type="ECO:0000259" key="1">
    <source>
        <dbReference type="PROSITE" id="PS51767"/>
    </source>
</evidence>
<dbReference type="PROSITE" id="PS51767">
    <property type="entry name" value="PEPTIDASE_A1"/>
    <property type="match status" value="1"/>
</dbReference>
<accession>A0A4Q9PKW5</accession>
<dbReference type="InterPro" id="IPR021109">
    <property type="entry name" value="Peptidase_aspartic_dom_sf"/>
</dbReference>
<gene>
    <name evidence="2" type="ORF">BD310DRAFT_730525</name>
</gene>
<dbReference type="EMBL" id="ML145182">
    <property type="protein sequence ID" value="TBU54755.1"/>
    <property type="molecule type" value="Genomic_DNA"/>
</dbReference>
<name>A0A4Q9PKW5_9APHY</name>
<evidence type="ECO:0000313" key="3">
    <source>
        <dbReference type="Proteomes" id="UP000292082"/>
    </source>
</evidence>
<sequence length="138" mass="15575">MLIDTGCSTSELPQNAIQRLHEVLGRRTTTVPKPSRDPNRRETYHVSTWVLDNKSQVKFEFGGDPDEPPIIVYGPTETFVYPDEMLPGAGENNRLEGLIFPMVEDKKHGILGLNFFQSMFVAMSKAENAFALPKETNY</sequence>
<keyword evidence="3" id="KW-1185">Reference proteome</keyword>
<dbReference type="AlphaFoldDB" id="A0A4Q9PKW5"/>
<organism evidence="2 3">
    <name type="scientific">Dichomitus squalens</name>
    <dbReference type="NCBI Taxonomy" id="114155"/>
    <lineage>
        <taxon>Eukaryota</taxon>
        <taxon>Fungi</taxon>
        <taxon>Dikarya</taxon>
        <taxon>Basidiomycota</taxon>
        <taxon>Agaricomycotina</taxon>
        <taxon>Agaricomycetes</taxon>
        <taxon>Polyporales</taxon>
        <taxon>Polyporaceae</taxon>
        <taxon>Dichomitus</taxon>
    </lineage>
</organism>